<dbReference type="RefSeq" id="WP_188739748.1">
    <property type="nucleotide sequence ID" value="NZ_BMII01000020.1"/>
</dbReference>
<keyword evidence="2" id="KW-1185">Reference proteome</keyword>
<proteinExistence type="predicted"/>
<reference evidence="2" key="1">
    <citation type="journal article" date="2019" name="Int. J. Syst. Evol. Microbiol.">
        <title>The Global Catalogue of Microorganisms (GCM) 10K type strain sequencing project: providing services to taxonomists for standard genome sequencing and annotation.</title>
        <authorList>
            <consortium name="The Broad Institute Genomics Platform"/>
            <consortium name="The Broad Institute Genome Sequencing Center for Infectious Disease"/>
            <person name="Wu L."/>
            <person name="Ma J."/>
        </authorList>
    </citation>
    <scope>NUCLEOTIDE SEQUENCE [LARGE SCALE GENOMIC DNA]</scope>
    <source>
        <strain evidence="2">CGMCC 1.15339</strain>
    </source>
</reference>
<comment type="caution">
    <text evidence="1">The sequence shown here is derived from an EMBL/GenBank/DDBJ whole genome shotgun (WGS) entry which is preliminary data.</text>
</comment>
<protein>
    <submittedName>
        <fullName evidence="1">Uncharacterized protein</fullName>
    </submittedName>
</protein>
<name>A0ABQ1JC66_9GAMM</name>
<evidence type="ECO:0000313" key="2">
    <source>
        <dbReference type="Proteomes" id="UP000617555"/>
    </source>
</evidence>
<dbReference type="EMBL" id="BMII01000020">
    <property type="protein sequence ID" value="GGB63697.1"/>
    <property type="molecule type" value="Genomic_DNA"/>
</dbReference>
<dbReference type="Proteomes" id="UP000617555">
    <property type="component" value="Unassembled WGS sequence"/>
</dbReference>
<organism evidence="1 2">
    <name type="scientific">Shewanella inventionis</name>
    <dbReference type="NCBI Taxonomy" id="1738770"/>
    <lineage>
        <taxon>Bacteria</taxon>
        <taxon>Pseudomonadati</taxon>
        <taxon>Pseudomonadota</taxon>
        <taxon>Gammaproteobacteria</taxon>
        <taxon>Alteromonadales</taxon>
        <taxon>Shewanellaceae</taxon>
        <taxon>Shewanella</taxon>
    </lineage>
</organism>
<accession>A0ABQ1JC66</accession>
<evidence type="ECO:0000313" key="1">
    <source>
        <dbReference type="EMBL" id="GGB63697.1"/>
    </source>
</evidence>
<gene>
    <name evidence="1" type="ORF">GCM10011607_25560</name>
</gene>
<sequence>MMTDLNGGAMEAQYVGINEYFATGEGVTYVIASGTKAQINEFAGPYFSTGLGFYSFEEIKSALIEFESMNETLIIDDKSLRAAHVLQTHLPSAANFIKQFGFGTFSYKFHYNLS</sequence>